<reference evidence="1 2" key="1">
    <citation type="submission" date="2019-07" db="EMBL/GenBank/DDBJ databases">
        <title>Whole genome shotgun sequence of Reyranella soli NBRC 108950.</title>
        <authorList>
            <person name="Hosoyama A."/>
            <person name="Uohara A."/>
            <person name="Ohji S."/>
            <person name="Ichikawa N."/>
        </authorList>
    </citation>
    <scope>NUCLEOTIDE SEQUENCE [LARGE SCALE GENOMIC DNA]</scope>
    <source>
        <strain evidence="1 2">NBRC 108950</strain>
    </source>
</reference>
<evidence type="ECO:0000313" key="1">
    <source>
        <dbReference type="EMBL" id="GEP59202.1"/>
    </source>
</evidence>
<dbReference type="AlphaFoldDB" id="A0A512NJU9"/>
<dbReference type="SUPFAM" id="SSF54909">
    <property type="entry name" value="Dimeric alpha+beta barrel"/>
    <property type="match status" value="1"/>
</dbReference>
<organism evidence="1 2">
    <name type="scientific">Reyranella soli</name>
    <dbReference type="NCBI Taxonomy" id="1230389"/>
    <lineage>
        <taxon>Bacteria</taxon>
        <taxon>Pseudomonadati</taxon>
        <taxon>Pseudomonadota</taxon>
        <taxon>Alphaproteobacteria</taxon>
        <taxon>Hyphomicrobiales</taxon>
        <taxon>Reyranellaceae</taxon>
        <taxon>Reyranella</taxon>
    </lineage>
</organism>
<gene>
    <name evidence="1" type="ORF">RSO01_63680</name>
</gene>
<sequence length="98" mass="10968">MIADHRTHELEAGIVREFLALREKEKHPDTVVGFLAGDVGNVSAIMHISAREELAVGTRRRPAMADDPAERPYLQKSREYMNDIGNKMLVSNPISPTK</sequence>
<keyword evidence="2" id="KW-1185">Reference proteome</keyword>
<name>A0A512NJU9_9HYPH</name>
<protein>
    <submittedName>
        <fullName evidence="1">Uncharacterized protein</fullName>
    </submittedName>
</protein>
<dbReference type="OrthoDB" id="9812037at2"/>
<dbReference type="EMBL" id="BKAJ01000121">
    <property type="protein sequence ID" value="GEP59202.1"/>
    <property type="molecule type" value="Genomic_DNA"/>
</dbReference>
<evidence type="ECO:0000313" key="2">
    <source>
        <dbReference type="Proteomes" id="UP000321058"/>
    </source>
</evidence>
<comment type="caution">
    <text evidence="1">The sequence shown here is derived from an EMBL/GenBank/DDBJ whole genome shotgun (WGS) entry which is preliminary data.</text>
</comment>
<accession>A0A512NJU9</accession>
<dbReference type="Gene3D" id="3.30.70.100">
    <property type="match status" value="1"/>
</dbReference>
<dbReference type="Proteomes" id="UP000321058">
    <property type="component" value="Unassembled WGS sequence"/>
</dbReference>
<dbReference type="InterPro" id="IPR011008">
    <property type="entry name" value="Dimeric_a/b-barrel"/>
</dbReference>
<proteinExistence type="predicted"/>
<dbReference type="RefSeq" id="WP_147154559.1">
    <property type="nucleotide sequence ID" value="NZ_BKAJ01000121.1"/>
</dbReference>